<feature type="domain" description="Serine aminopeptidase S33" evidence="2">
    <location>
        <begin position="70"/>
        <end position="197"/>
    </location>
</feature>
<protein>
    <recommendedName>
        <fullName evidence="2">Serine aminopeptidase S33 domain-containing protein</fullName>
    </recommendedName>
</protein>
<evidence type="ECO:0000313" key="3">
    <source>
        <dbReference type="EMBL" id="OBX05134.1"/>
    </source>
</evidence>
<dbReference type="Pfam" id="PF12146">
    <property type="entry name" value="Hydrolase_4"/>
    <property type="match status" value="1"/>
</dbReference>
<name>A0A1A7PSW6_9PAST</name>
<feature type="transmembrane region" description="Helical" evidence="1">
    <location>
        <begin position="504"/>
        <end position="525"/>
    </location>
</feature>
<dbReference type="Proteomes" id="UP000092626">
    <property type="component" value="Unassembled WGS sequence"/>
</dbReference>
<feature type="transmembrane region" description="Helical" evidence="1">
    <location>
        <begin position="545"/>
        <end position="567"/>
    </location>
</feature>
<sequence length="601" mass="67896">MVTSRINSYRWAAFFALLTFIVSYFAAQIERDFGRIDVTTVNFMTEEMKPMQAKIYRPIAATKDNPLPGLLALHGYQSDKEATATFGALELAKRGFVVLAIDHFGHGYSTQLPASNKNMSGANNGYQYLKSLPFVDPNRLGIFGHSTGALNAVRVAKLNPDHKAVNGLSGNGADFDVHNYLLTQGLYEEIGGYRERTFPVKSLVKHPNRLKAFGLDQNETLEWGKQYGNIADGTARQADLVEGTHLGVMISQASNARAIEWFNKTLQNNQQTTPLALDHQTYWYKELMGLLSLIFVLTSALFLANGLLLQPYFTQASKTVSNKTALSRSMWWKVAVINIVATVILYPLLTQWGGANEPIAAILPFMPLEMGNGIITWLSVGALLNLLFFLVWKKQQPNLSLAEFGVFSQQPTLNTKQIITRFLQLAIILFAWIYLIAGVVHWYWGIEIRFLWPFFKPLTPERFNLFVVYWLPILAFFYVYNGLILNVQMKQKLANSFTATLIRWTLKSILVAVSGLILLWLFHFIPDFMQLGPGFDLVGLPQFGGRWMMMLAVIIPQFIVFILLYNWCYLKTGYIHLGAFFCSLLMTWILVGGQVIGRFLA</sequence>
<dbReference type="SUPFAM" id="SSF53474">
    <property type="entry name" value="alpha/beta-Hydrolases"/>
    <property type="match status" value="1"/>
</dbReference>
<dbReference type="PATRIC" id="fig|505345.6.peg.799"/>
<feature type="transmembrane region" description="Helical" evidence="1">
    <location>
        <begin position="287"/>
        <end position="309"/>
    </location>
</feature>
<dbReference type="InterPro" id="IPR050261">
    <property type="entry name" value="FrsA_esterase"/>
</dbReference>
<dbReference type="EMBL" id="JTJR01000013">
    <property type="protein sequence ID" value="OBX05134.1"/>
    <property type="molecule type" value="Genomic_DNA"/>
</dbReference>
<feature type="transmembrane region" description="Helical" evidence="1">
    <location>
        <begin position="422"/>
        <end position="443"/>
    </location>
</feature>
<proteinExistence type="predicted"/>
<dbReference type="InterPro" id="IPR022742">
    <property type="entry name" value="Hydrolase_4"/>
</dbReference>
<dbReference type="AlphaFoldDB" id="A0A1A7PSW6"/>
<organism evidence="3 4">
    <name type="scientific">Gallibacterium genomosp. 3</name>
    <dbReference type="NCBI Taxonomy" id="505345"/>
    <lineage>
        <taxon>Bacteria</taxon>
        <taxon>Pseudomonadati</taxon>
        <taxon>Pseudomonadota</taxon>
        <taxon>Gammaproteobacteria</taxon>
        <taxon>Pasteurellales</taxon>
        <taxon>Pasteurellaceae</taxon>
        <taxon>Gallibacterium</taxon>
    </lineage>
</organism>
<keyword evidence="1" id="KW-1133">Transmembrane helix</keyword>
<evidence type="ECO:0000313" key="4">
    <source>
        <dbReference type="Proteomes" id="UP000092626"/>
    </source>
</evidence>
<feature type="transmembrane region" description="Helical" evidence="1">
    <location>
        <begin position="374"/>
        <end position="392"/>
    </location>
</feature>
<dbReference type="RefSeq" id="WP_065237035.1">
    <property type="nucleotide sequence ID" value="NZ_JTJR01000013.1"/>
</dbReference>
<dbReference type="STRING" id="505345.QV06_03935"/>
<evidence type="ECO:0000259" key="2">
    <source>
        <dbReference type="Pfam" id="PF12146"/>
    </source>
</evidence>
<comment type="caution">
    <text evidence="3">The sequence shown here is derived from an EMBL/GenBank/DDBJ whole genome shotgun (WGS) entry which is preliminary data.</text>
</comment>
<feature type="transmembrane region" description="Helical" evidence="1">
    <location>
        <begin position="463"/>
        <end position="483"/>
    </location>
</feature>
<evidence type="ECO:0000256" key="1">
    <source>
        <dbReference type="SAM" id="Phobius"/>
    </source>
</evidence>
<feature type="transmembrane region" description="Helical" evidence="1">
    <location>
        <begin position="574"/>
        <end position="596"/>
    </location>
</feature>
<keyword evidence="1" id="KW-0812">Transmembrane</keyword>
<feature type="transmembrane region" description="Helical" evidence="1">
    <location>
        <begin position="330"/>
        <end position="349"/>
    </location>
</feature>
<keyword evidence="1" id="KW-0472">Membrane</keyword>
<dbReference type="InterPro" id="IPR029058">
    <property type="entry name" value="AB_hydrolase_fold"/>
</dbReference>
<reference evidence="3 4" key="1">
    <citation type="submission" date="2014-11" db="EMBL/GenBank/DDBJ databases">
        <title>Pan-genome of Gallibacterium spp.</title>
        <authorList>
            <person name="Kudirkiene E."/>
            <person name="Bojesen A.M."/>
        </authorList>
    </citation>
    <scope>NUCLEOTIDE SEQUENCE [LARGE SCALE GENOMIC DNA]</scope>
    <source>
        <strain evidence="3 4">59/S3/89</strain>
    </source>
</reference>
<accession>A0A1A7PSW6</accession>
<dbReference type="Gene3D" id="3.40.50.1820">
    <property type="entry name" value="alpha/beta hydrolase"/>
    <property type="match status" value="1"/>
</dbReference>
<dbReference type="PANTHER" id="PTHR22946">
    <property type="entry name" value="DIENELACTONE HYDROLASE DOMAIN-CONTAINING PROTEIN-RELATED"/>
    <property type="match status" value="1"/>
</dbReference>
<gene>
    <name evidence="3" type="ORF">QV06_03935</name>
</gene>